<sequence>MVGFAPAGVFSPTPDAIKLTDVGLALVSLLIARIVVLASRIEWVLSRSASLRGVGYAKARTGEAGERGEQLAPSVALPHVRGVLAEKDALSPRTAADHTAGRLRTLSIETDSACGSDDWRLSEAADHVRAELASGCPPRRPPAPTRAYTDSANPPLDVEALDMPSLDARKAQLPLRRTATVGGEVAGVISPLKRRSSRGAVLHSAAPLPGPGSPAVSRMQAELEALDVLPLTTADEAPLLTRMRIELCADLLTMPSHDDVCGDIRLLRFLRGYAHSVHEACAAYRAMLHTRRQHDVERIRAQVLAQPLVAEEMPHGALIAPLYPMQLNCGLSHRGHLVSVDPIGAIKLRRLMVEVGPSKLFEFLIGVSELRQIIMDELSVETGKLVQSVQVKDLHGLGLAALREPSAIKTLQEIITTCTSMYPESLATLYIINAPFFFPMAWSVVSTFVSERTKKKIHVLGTDYAQVLREDVGAGVLDVIEQLHALSAQGDGRQITSDSPSMRAKQRDSSPVLS</sequence>
<dbReference type="OrthoDB" id="1434354at2759"/>
<keyword evidence="4" id="KW-1185">Reference proteome</keyword>
<feature type="region of interest" description="Disordered" evidence="1">
    <location>
        <begin position="491"/>
        <end position="514"/>
    </location>
</feature>
<dbReference type="Pfam" id="PF00650">
    <property type="entry name" value="CRAL_TRIO"/>
    <property type="match status" value="1"/>
</dbReference>
<feature type="domain" description="CRAL-TRIO" evidence="2">
    <location>
        <begin position="306"/>
        <end position="498"/>
    </location>
</feature>
<dbReference type="Proteomes" id="UP000751190">
    <property type="component" value="Unassembled WGS sequence"/>
</dbReference>
<accession>A0A8J5XE64</accession>
<dbReference type="PANTHER" id="PTHR23324">
    <property type="entry name" value="SEC14 RELATED PROTEIN"/>
    <property type="match status" value="1"/>
</dbReference>
<proteinExistence type="predicted"/>
<dbReference type="InterPro" id="IPR001251">
    <property type="entry name" value="CRAL-TRIO_dom"/>
</dbReference>
<dbReference type="SUPFAM" id="SSF46938">
    <property type="entry name" value="CRAL/TRIO N-terminal domain"/>
    <property type="match status" value="1"/>
</dbReference>
<dbReference type="PANTHER" id="PTHR23324:SF83">
    <property type="entry name" value="SEC14-LIKE PROTEIN 2"/>
    <property type="match status" value="1"/>
</dbReference>
<organism evidence="3 4">
    <name type="scientific">Diacronema lutheri</name>
    <name type="common">Unicellular marine alga</name>
    <name type="synonym">Monochrysis lutheri</name>
    <dbReference type="NCBI Taxonomy" id="2081491"/>
    <lineage>
        <taxon>Eukaryota</taxon>
        <taxon>Haptista</taxon>
        <taxon>Haptophyta</taxon>
        <taxon>Pavlovophyceae</taxon>
        <taxon>Pavlovales</taxon>
        <taxon>Pavlovaceae</taxon>
        <taxon>Diacronema</taxon>
    </lineage>
</organism>
<dbReference type="InterPro" id="IPR051064">
    <property type="entry name" value="SEC14/CRAL-TRIO_domain"/>
</dbReference>
<name>A0A8J5XE64_DIALT</name>
<protein>
    <recommendedName>
        <fullName evidence="2">CRAL-TRIO domain-containing protein</fullName>
    </recommendedName>
</protein>
<evidence type="ECO:0000313" key="4">
    <source>
        <dbReference type="Proteomes" id="UP000751190"/>
    </source>
</evidence>
<evidence type="ECO:0000256" key="1">
    <source>
        <dbReference type="SAM" id="MobiDB-lite"/>
    </source>
</evidence>
<evidence type="ECO:0000259" key="2">
    <source>
        <dbReference type="PROSITE" id="PS50191"/>
    </source>
</evidence>
<dbReference type="AlphaFoldDB" id="A0A8J5XE64"/>
<comment type="caution">
    <text evidence="3">The sequence shown here is derived from an EMBL/GenBank/DDBJ whole genome shotgun (WGS) entry which is preliminary data.</text>
</comment>
<gene>
    <name evidence="3" type="ORF">KFE25_012606</name>
</gene>
<dbReference type="SUPFAM" id="SSF52087">
    <property type="entry name" value="CRAL/TRIO domain"/>
    <property type="match status" value="1"/>
</dbReference>
<dbReference type="CDD" id="cd00170">
    <property type="entry name" value="SEC14"/>
    <property type="match status" value="1"/>
</dbReference>
<dbReference type="SMART" id="SM00516">
    <property type="entry name" value="SEC14"/>
    <property type="match status" value="1"/>
</dbReference>
<dbReference type="EMBL" id="JAGTXO010000011">
    <property type="protein sequence ID" value="KAG8465243.1"/>
    <property type="molecule type" value="Genomic_DNA"/>
</dbReference>
<dbReference type="GO" id="GO:0005737">
    <property type="term" value="C:cytoplasm"/>
    <property type="evidence" value="ECO:0007669"/>
    <property type="project" value="TreeGrafter"/>
</dbReference>
<dbReference type="InterPro" id="IPR036865">
    <property type="entry name" value="CRAL-TRIO_dom_sf"/>
</dbReference>
<feature type="region of interest" description="Disordered" evidence="1">
    <location>
        <begin position="133"/>
        <end position="155"/>
    </location>
</feature>
<dbReference type="InterPro" id="IPR036273">
    <property type="entry name" value="CRAL/TRIO_N_dom_sf"/>
</dbReference>
<evidence type="ECO:0000313" key="3">
    <source>
        <dbReference type="EMBL" id="KAG8465243.1"/>
    </source>
</evidence>
<dbReference type="PROSITE" id="PS50191">
    <property type="entry name" value="CRAL_TRIO"/>
    <property type="match status" value="1"/>
</dbReference>
<dbReference type="Gene3D" id="3.40.525.10">
    <property type="entry name" value="CRAL-TRIO lipid binding domain"/>
    <property type="match status" value="1"/>
</dbReference>
<reference evidence="3" key="1">
    <citation type="submission" date="2021-05" db="EMBL/GenBank/DDBJ databases">
        <title>The genome of the haptophyte Pavlova lutheri (Diacronema luteri, Pavlovales) - a model for lipid biosynthesis in eukaryotic algae.</title>
        <authorList>
            <person name="Hulatt C.J."/>
            <person name="Posewitz M.C."/>
        </authorList>
    </citation>
    <scope>NUCLEOTIDE SEQUENCE</scope>
    <source>
        <strain evidence="3">NIVA-4/92</strain>
    </source>
</reference>